<dbReference type="RefSeq" id="WP_347613127.1">
    <property type="nucleotide sequence ID" value="NZ_JBDPZC010000016.1"/>
</dbReference>
<name>A0ABV0GKK8_9BURK</name>
<proteinExistence type="predicted"/>
<evidence type="ECO:0000313" key="2">
    <source>
        <dbReference type="Proteomes" id="UP001462640"/>
    </source>
</evidence>
<gene>
    <name evidence="1" type="ORF">ABDJ40_22665</name>
</gene>
<organism evidence="1 2">
    <name type="scientific">Roseateles flavus</name>
    <dbReference type="NCBI Taxonomy" id="3149041"/>
    <lineage>
        <taxon>Bacteria</taxon>
        <taxon>Pseudomonadati</taxon>
        <taxon>Pseudomonadota</taxon>
        <taxon>Betaproteobacteria</taxon>
        <taxon>Burkholderiales</taxon>
        <taxon>Sphaerotilaceae</taxon>
        <taxon>Roseateles</taxon>
    </lineage>
</organism>
<accession>A0ABV0GKK8</accession>
<comment type="caution">
    <text evidence="1">The sequence shown here is derived from an EMBL/GenBank/DDBJ whole genome shotgun (WGS) entry which is preliminary data.</text>
</comment>
<protein>
    <submittedName>
        <fullName evidence="1">Type II secretion system protein</fullName>
    </submittedName>
</protein>
<keyword evidence="2" id="KW-1185">Reference proteome</keyword>
<reference evidence="1 2" key="1">
    <citation type="submission" date="2024-05" db="EMBL/GenBank/DDBJ databases">
        <title>Roseateles sp. 2.12 16S ribosomal RNA gene Genome sequencing and assembly.</title>
        <authorList>
            <person name="Woo H."/>
        </authorList>
    </citation>
    <scope>NUCLEOTIDE SEQUENCE [LARGE SCALE GENOMIC DNA]</scope>
    <source>
        <strain evidence="1 2">2.12</strain>
    </source>
</reference>
<dbReference type="Proteomes" id="UP001462640">
    <property type="component" value="Unassembled WGS sequence"/>
</dbReference>
<evidence type="ECO:0000313" key="1">
    <source>
        <dbReference type="EMBL" id="MEO3715586.1"/>
    </source>
</evidence>
<dbReference type="EMBL" id="JBDPZC010000016">
    <property type="protein sequence ID" value="MEO3715586.1"/>
    <property type="molecule type" value="Genomic_DNA"/>
</dbReference>
<sequence length="142" mass="15803">MNGQRGFTYLGVLLAVALIGLGLSLASEVWSTTARRQRQVQLEWVGQQYAQAIGSYYESTPGRVKAFPRSIDDLLDDKRVPFARRHLRQPYPNPLSSQMDWEMIRAPDGGIRCVKPHAQAGAVQVPVSFCFAVADSVATRLR</sequence>